<proteinExistence type="predicted"/>
<evidence type="ECO:0000313" key="2">
    <source>
        <dbReference type="EMBL" id="RMI29338.1"/>
    </source>
</evidence>
<name>A0A3M2L4A2_9NOCA</name>
<keyword evidence="1" id="KW-1133">Transmembrane helix</keyword>
<keyword evidence="1" id="KW-0812">Transmembrane</keyword>
<dbReference type="Proteomes" id="UP000279275">
    <property type="component" value="Unassembled WGS sequence"/>
</dbReference>
<protein>
    <recommendedName>
        <fullName evidence="4">DUF4878 domain-containing protein</fullName>
    </recommendedName>
</protein>
<keyword evidence="3" id="KW-1185">Reference proteome</keyword>
<dbReference type="EMBL" id="RFFH01000015">
    <property type="protein sequence ID" value="RMI29338.1"/>
    <property type="molecule type" value="Genomic_DNA"/>
</dbReference>
<evidence type="ECO:0008006" key="4">
    <source>
        <dbReference type="Google" id="ProtNLM"/>
    </source>
</evidence>
<comment type="caution">
    <text evidence="2">The sequence shown here is derived from an EMBL/GenBank/DDBJ whole genome shotgun (WGS) entry which is preliminary data.</text>
</comment>
<feature type="transmembrane region" description="Helical" evidence="1">
    <location>
        <begin position="31"/>
        <end position="51"/>
    </location>
</feature>
<gene>
    <name evidence="2" type="ORF">EBN03_26810</name>
</gene>
<keyword evidence="1" id="KW-0472">Membrane</keyword>
<dbReference type="AlphaFoldDB" id="A0A3M2L4A2"/>
<sequence length="154" mass="15852">MSESDPAANTPADPEPDLVVDQADTRSATPFIAAAVVAVLVLIGIFVAGALRPADRNVTQADRIADAVRNFALAQSDSDSGQLAANTCTGFDATRSPLGADTGKRVEIVSVTDPNIDGDRGKATVTSKVEGGQPSTGVWNLVRQGSAWKVCDGN</sequence>
<dbReference type="OrthoDB" id="4464858at2"/>
<organism evidence="2 3">
    <name type="scientific">Nocardia stercoris</name>
    <dbReference type="NCBI Taxonomy" id="2483361"/>
    <lineage>
        <taxon>Bacteria</taxon>
        <taxon>Bacillati</taxon>
        <taxon>Actinomycetota</taxon>
        <taxon>Actinomycetes</taxon>
        <taxon>Mycobacteriales</taxon>
        <taxon>Nocardiaceae</taxon>
        <taxon>Nocardia</taxon>
    </lineage>
</organism>
<evidence type="ECO:0000313" key="3">
    <source>
        <dbReference type="Proteomes" id="UP000279275"/>
    </source>
</evidence>
<dbReference type="RefSeq" id="WP_122190899.1">
    <property type="nucleotide sequence ID" value="NZ_RFFH01000015.1"/>
</dbReference>
<accession>A0A3M2L4A2</accession>
<evidence type="ECO:0000256" key="1">
    <source>
        <dbReference type="SAM" id="Phobius"/>
    </source>
</evidence>
<reference evidence="2 3" key="1">
    <citation type="submission" date="2018-10" db="EMBL/GenBank/DDBJ databases">
        <title>Isolation from cow dung.</title>
        <authorList>
            <person name="Ling L."/>
        </authorList>
    </citation>
    <scope>NUCLEOTIDE SEQUENCE [LARGE SCALE GENOMIC DNA]</scope>
    <source>
        <strain evidence="2 3">NEAU-LL90</strain>
    </source>
</reference>